<evidence type="ECO:0000259" key="1">
    <source>
        <dbReference type="Pfam" id="PF01966"/>
    </source>
</evidence>
<dbReference type="eggNOG" id="COG2316">
    <property type="taxonomic scope" value="Bacteria"/>
</dbReference>
<reference evidence="2 3" key="1">
    <citation type="journal article" date="2010" name="Stand. Genomic Sci.">
        <title>Non-contiguous finished genome sequence of Aminomonas paucivorans type strain (GLU-3).</title>
        <authorList>
            <person name="Pitluck S."/>
            <person name="Yasawong M."/>
            <person name="Held B."/>
            <person name="Lapidus A."/>
            <person name="Nolan M."/>
            <person name="Copeland A."/>
            <person name="Lucas S."/>
            <person name="Del Rio T.G."/>
            <person name="Tice H."/>
            <person name="Cheng J.F."/>
            <person name="Chertkov O."/>
            <person name="Goodwin L."/>
            <person name="Tapia R."/>
            <person name="Han C."/>
            <person name="Liolios K."/>
            <person name="Ivanova N."/>
            <person name="Mavromatis K."/>
            <person name="Ovchinnikova G."/>
            <person name="Pati A."/>
            <person name="Chen A."/>
            <person name="Palaniappan K."/>
            <person name="Land M."/>
            <person name="Hauser L."/>
            <person name="Chang Y.J."/>
            <person name="Jeffries C.D."/>
            <person name="Pukall R."/>
            <person name="Spring S."/>
            <person name="Rohde M."/>
            <person name="Sikorski J."/>
            <person name="Goker M."/>
            <person name="Woyke T."/>
            <person name="Bristow J."/>
            <person name="Eisen J.A."/>
            <person name="Markowitz V."/>
            <person name="Hugenholtz P."/>
            <person name="Kyrpides N.C."/>
            <person name="Klenk H.P."/>
        </authorList>
    </citation>
    <scope>NUCLEOTIDE SEQUENCE [LARGE SCALE GENOMIC DNA]</scope>
    <source>
        <strain evidence="2 3">DSM 12260</strain>
    </source>
</reference>
<name>E3CX36_9BACT</name>
<dbReference type="HOGENOM" id="CLU_090635_1_1_0"/>
<proteinExistence type="predicted"/>
<organism evidence="2 3">
    <name type="scientific">Aminomonas paucivorans DSM 12260</name>
    <dbReference type="NCBI Taxonomy" id="584708"/>
    <lineage>
        <taxon>Bacteria</taxon>
        <taxon>Thermotogati</taxon>
        <taxon>Synergistota</taxon>
        <taxon>Synergistia</taxon>
        <taxon>Synergistales</taxon>
        <taxon>Synergistaceae</taxon>
        <taxon>Aminomonas</taxon>
    </lineage>
</organism>
<keyword evidence="3" id="KW-1185">Reference proteome</keyword>
<dbReference type="STRING" id="584708.Apau_1969"/>
<dbReference type="PANTHER" id="PTHR38659">
    <property type="entry name" value="METAL-DEPENDENT PHOSPHOHYDROLASE"/>
    <property type="match status" value="1"/>
</dbReference>
<dbReference type="InterPro" id="IPR006674">
    <property type="entry name" value="HD_domain"/>
</dbReference>
<keyword evidence="2" id="KW-0378">Hydrolase</keyword>
<dbReference type="Gene3D" id="1.10.3210.10">
    <property type="entry name" value="Hypothetical protein af1432"/>
    <property type="match status" value="1"/>
</dbReference>
<dbReference type="EMBL" id="CM001022">
    <property type="protein sequence ID" value="EFQ24383.1"/>
    <property type="molecule type" value="Genomic_DNA"/>
</dbReference>
<feature type="domain" description="HD" evidence="1">
    <location>
        <begin position="25"/>
        <end position="113"/>
    </location>
</feature>
<dbReference type="Proteomes" id="UP000005096">
    <property type="component" value="Chromosome"/>
</dbReference>
<dbReference type="SUPFAM" id="SSF109604">
    <property type="entry name" value="HD-domain/PDEase-like"/>
    <property type="match status" value="1"/>
</dbReference>
<accession>E3CX36</accession>
<sequence length="188" mass="21098">MTLTKDREKAWELLSAHNREEMHLRHALAVEGAMRHFARRAGEDEDLWGIVGLLHDLDWEETPDRHCAQAAIWLEEAGYPPEFVRAMQAHGWDITGVEPQSLLEKTLYTVDELTGFITAVALVRPSKSLQDLEVSSVKKKWKDKAFARGVNREVITRGAELLGEPLEGLIAETIQALRPLEAQIGLGA</sequence>
<dbReference type="PaxDb" id="584708-Apau_1969"/>
<gene>
    <name evidence="2" type="ORF">Apau_1969</name>
</gene>
<dbReference type="AlphaFoldDB" id="E3CX36"/>
<dbReference type="RefSeq" id="WP_006301621.1">
    <property type="nucleotide sequence ID" value="NZ_CM001022.1"/>
</dbReference>
<dbReference type="PANTHER" id="PTHR38659:SF2">
    <property type="entry name" value="HDIG DOMAIN PROTEIN"/>
    <property type="match status" value="1"/>
</dbReference>
<dbReference type="GO" id="GO:0016787">
    <property type="term" value="F:hydrolase activity"/>
    <property type="evidence" value="ECO:0007669"/>
    <property type="project" value="UniProtKB-KW"/>
</dbReference>
<protein>
    <submittedName>
        <fullName evidence="2">Metal dependent phosphohydrolase</fullName>
    </submittedName>
</protein>
<evidence type="ECO:0000313" key="3">
    <source>
        <dbReference type="Proteomes" id="UP000005096"/>
    </source>
</evidence>
<evidence type="ECO:0000313" key="2">
    <source>
        <dbReference type="EMBL" id="EFQ24383.1"/>
    </source>
</evidence>
<dbReference type="Pfam" id="PF01966">
    <property type="entry name" value="HD"/>
    <property type="match status" value="1"/>
</dbReference>